<dbReference type="GO" id="GO:0017075">
    <property type="term" value="F:syntaxin-1 binding"/>
    <property type="evidence" value="ECO:0007669"/>
    <property type="project" value="TreeGrafter"/>
</dbReference>
<accession>A0A1Y3ARL4</accession>
<dbReference type="GO" id="GO:0005516">
    <property type="term" value="F:calmodulin binding"/>
    <property type="evidence" value="ECO:0007669"/>
    <property type="project" value="TreeGrafter"/>
</dbReference>
<name>A0A1Y3ARL4_EURMA</name>
<dbReference type="GO" id="GO:0019992">
    <property type="term" value="F:diacylglycerol binding"/>
    <property type="evidence" value="ECO:0007669"/>
    <property type="project" value="InterPro"/>
</dbReference>
<dbReference type="InterPro" id="IPR010439">
    <property type="entry name" value="MUN_dom"/>
</dbReference>
<dbReference type="GO" id="GO:0030672">
    <property type="term" value="C:synaptic vesicle membrane"/>
    <property type="evidence" value="ECO:0007669"/>
    <property type="project" value="TreeGrafter"/>
</dbReference>
<dbReference type="Pfam" id="PF06292">
    <property type="entry name" value="MUN"/>
    <property type="match status" value="1"/>
</dbReference>
<feature type="domain" description="MUN" evidence="1">
    <location>
        <begin position="1"/>
        <end position="56"/>
    </location>
</feature>
<dbReference type="GO" id="GO:0042734">
    <property type="term" value="C:presynaptic membrane"/>
    <property type="evidence" value="ECO:0007669"/>
    <property type="project" value="TreeGrafter"/>
</dbReference>
<gene>
    <name evidence="2" type="ORF">BLA29_013563</name>
</gene>
<evidence type="ECO:0000259" key="1">
    <source>
        <dbReference type="Pfam" id="PF06292"/>
    </source>
</evidence>
<reference evidence="2 3" key="1">
    <citation type="submission" date="2017-03" db="EMBL/GenBank/DDBJ databases">
        <title>Genome Survey of Euroglyphus maynei.</title>
        <authorList>
            <person name="Arlian L.G."/>
            <person name="Morgan M.S."/>
            <person name="Rider S.D."/>
        </authorList>
    </citation>
    <scope>NUCLEOTIDE SEQUENCE [LARGE SCALE GENOMIC DNA]</scope>
    <source>
        <strain evidence="2">Arlian Lab</strain>
        <tissue evidence="2">Whole body</tissue>
    </source>
</reference>
<dbReference type="GO" id="GO:0043195">
    <property type="term" value="C:terminal bouton"/>
    <property type="evidence" value="ECO:0007669"/>
    <property type="project" value="TreeGrafter"/>
</dbReference>
<dbReference type="Proteomes" id="UP000194236">
    <property type="component" value="Unassembled WGS sequence"/>
</dbReference>
<dbReference type="GO" id="GO:0031594">
    <property type="term" value="C:neuromuscular junction"/>
    <property type="evidence" value="ECO:0007669"/>
    <property type="project" value="TreeGrafter"/>
</dbReference>
<protein>
    <recommendedName>
        <fullName evidence="1">MUN domain-containing protein</fullName>
    </recommendedName>
</protein>
<comment type="caution">
    <text evidence="2">The sequence shown here is derived from an EMBL/GenBank/DDBJ whole genome shotgun (WGS) entry which is preliminary data.</text>
</comment>
<dbReference type="GO" id="GO:0099525">
    <property type="term" value="P:presynaptic dense core vesicle exocytosis"/>
    <property type="evidence" value="ECO:0007669"/>
    <property type="project" value="TreeGrafter"/>
</dbReference>
<dbReference type="GO" id="GO:0016082">
    <property type="term" value="P:synaptic vesicle priming"/>
    <property type="evidence" value="ECO:0007669"/>
    <property type="project" value="TreeGrafter"/>
</dbReference>
<proteinExistence type="predicted"/>
<dbReference type="GO" id="GO:0035249">
    <property type="term" value="P:synaptic transmission, glutamatergic"/>
    <property type="evidence" value="ECO:0007669"/>
    <property type="project" value="TreeGrafter"/>
</dbReference>
<dbReference type="OrthoDB" id="10053234at2759"/>
<evidence type="ECO:0000313" key="3">
    <source>
        <dbReference type="Proteomes" id="UP000194236"/>
    </source>
</evidence>
<sequence length="57" mass="7154">MWSLFSIDIKYALEEHEQRRFCTSLVYMNFHFKIKWFYNTYCKQVTSFKDVIPEYPM</sequence>
<dbReference type="PANTHER" id="PTHR10480">
    <property type="entry name" value="PROTEIN UNC-13 HOMOLOG"/>
    <property type="match status" value="1"/>
</dbReference>
<keyword evidence="3" id="KW-1185">Reference proteome</keyword>
<dbReference type="AlphaFoldDB" id="A0A1Y3ARL4"/>
<dbReference type="GO" id="GO:0098831">
    <property type="term" value="C:presynaptic active zone cytoplasmic component"/>
    <property type="evidence" value="ECO:0007669"/>
    <property type="project" value="TreeGrafter"/>
</dbReference>
<dbReference type="InterPro" id="IPR027080">
    <property type="entry name" value="Unc-13"/>
</dbReference>
<organism evidence="2 3">
    <name type="scientific">Euroglyphus maynei</name>
    <name type="common">Mayne's house dust mite</name>
    <dbReference type="NCBI Taxonomy" id="6958"/>
    <lineage>
        <taxon>Eukaryota</taxon>
        <taxon>Metazoa</taxon>
        <taxon>Ecdysozoa</taxon>
        <taxon>Arthropoda</taxon>
        <taxon>Chelicerata</taxon>
        <taxon>Arachnida</taxon>
        <taxon>Acari</taxon>
        <taxon>Acariformes</taxon>
        <taxon>Sarcoptiformes</taxon>
        <taxon>Astigmata</taxon>
        <taxon>Psoroptidia</taxon>
        <taxon>Analgoidea</taxon>
        <taxon>Pyroglyphidae</taxon>
        <taxon>Pyroglyphinae</taxon>
        <taxon>Euroglyphus</taxon>
    </lineage>
</organism>
<dbReference type="GO" id="GO:0061789">
    <property type="term" value="P:dense core granule priming"/>
    <property type="evidence" value="ECO:0007669"/>
    <property type="project" value="TreeGrafter"/>
</dbReference>
<dbReference type="EMBL" id="MUJZ01062537">
    <property type="protein sequence ID" value="OTF71110.1"/>
    <property type="molecule type" value="Genomic_DNA"/>
</dbReference>
<dbReference type="PANTHER" id="PTHR10480:SF12">
    <property type="entry name" value="UNC-13, ISOFORM E"/>
    <property type="match status" value="1"/>
</dbReference>
<dbReference type="GO" id="GO:0016081">
    <property type="term" value="P:synaptic vesicle docking"/>
    <property type="evidence" value="ECO:0007669"/>
    <property type="project" value="TreeGrafter"/>
</dbReference>
<evidence type="ECO:0000313" key="2">
    <source>
        <dbReference type="EMBL" id="OTF71110.1"/>
    </source>
</evidence>